<organism evidence="1 2">
    <name type="scientific">Tanacetum coccineum</name>
    <dbReference type="NCBI Taxonomy" id="301880"/>
    <lineage>
        <taxon>Eukaryota</taxon>
        <taxon>Viridiplantae</taxon>
        <taxon>Streptophyta</taxon>
        <taxon>Embryophyta</taxon>
        <taxon>Tracheophyta</taxon>
        <taxon>Spermatophyta</taxon>
        <taxon>Magnoliopsida</taxon>
        <taxon>eudicotyledons</taxon>
        <taxon>Gunneridae</taxon>
        <taxon>Pentapetalae</taxon>
        <taxon>asterids</taxon>
        <taxon>campanulids</taxon>
        <taxon>Asterales</taxon>
        <taxon>Asteraceae</taxon>
        <taxon>Asteroideae</taxon>
        <taxon>Anthemideae</taxon>
        <taxon>Anthemidinae</taxon>
        <taxon>Tanacetum</taxon>
    </lineage>
</organism>
<reference evidence="1" key="1">
    <citation type="journal article" date="2022" name="Int. J. Mol. Sci.">
        <title>Draft Genome of Tanacetum Coccineum: Genomic Comparison of Closely Related Tanacetum-Family Plants.</title>
        <authorList>
            <person name="Yamashiro T."/>
            <person name="Shiraishi A."/>
            <person name="Nakayama K."/>
            <person name="Satake H."/>
        </authorList>
    </citation>
    <scope>NUCLEOTIDE SEQUENCE</scope>
</reference>
<accession>A0ABQ5GNV1</accession>
<keyword evidence="2" id="KW-1185">Reference proteome</keyword>
<protein>
    <submittedName>
        <fullName evidence="1">Uncharacterized protein</fullName>
    </submittedName>
</protein>
<dbReference type="Proteomes" id="UP001151760">
    <property type="component" value="Unassembled WGS sequence"/>
</dbReference>
<proteinExistence type="predicted"/>
<sequence>MELKRISDLKAQKDKSEQELRKMFNQATLKAQAKKWTEHEAKKAKILEEYNHQISFRVDPLSITKISYVANSNKEATMKITKGDNPLNLIVHPNFRLKSLGFTEWLEAKKLDYPPVLARCNFFGMTLRKRKEKDRVSQRSLYD</sequence>
<gene>
    <name evidence="1" type="ORF">Tco_1043879</name>
</gene>
<dbReference type="EMBL" id="BQNB010018687">
    <property type="protein sequence ID" value="GJT77154.1"/>
    <property type="molecule type" value="Genomic_DNA"/>
</dbReference>
<reference evidence="1" key="2">
    <citation type="submission" date="2022-01" db="EMBL/GenBank/DDBJ databases">
        <authorList>
            <person name="Yamashiro T."/>
            <person name="Shiraishi A."/>
            <person name="Satake H."/>
            <person name="Nakayama K."/>
        </authorList>
    </citation>
    <scope>NUCLEOTIDE SEQUENCE</scope>
</reference>
<comment type="caution">
    <text evidence="1">The sequence shown here is derived from an EMBL/GenBank/DDBJ whole genome shotgun (WGS) entry which is preliminary data.</text>
</comment>
<evidence type="ECO:0000313" key="2">
    <source>
        <dbReference type="Proteomes" id="UP001151760"/>
    </source>
</evidence>
<evidence type="ECO:0000313" key="1">
    <source>
        <dbReference type="EMBL" id="GJT77154.1"/>
    </source>
</evidence>
<name>A0ABQ5GNV1_9ASTR</name>